<evidence type="ECO:0000256" key="1">
    <source>
        <dbReference type="ARBA" id="ARBA00001970"/>
    </source>
</evidence>
<feature type="transmembrane region" description="Helical" evidence="12">
    <location>
        <begin position="416"/>
        <end position="433"/>
    </location>
</feature>
<keyword evidence="4" id="KW-0479">Metal-binding</keyword>
<accession>A0A397ICC2</accession>
<keyword evidence="9 12" id="KW-0472">Membrane</keyword>
<gene>
    <name evidence="13" type="ORF">Glove_271g62</name>
</gene>
<keyword evidence="8" id="KW-0350">Heme biosynthesis</keyword>
<dbReference type="PANTHER" id="PTHR23289:SF2">
    <property type="entry name" value="CYTOCHROME C OXIDASE ASSEMBLY PROTEIN COX15 HOMOLOG"/>
    <property type="match status" value="1"/>
</dbReference>
<evidence type="ECO:0000256" key="8">
    <source>
        <dbReference type="ARBA" id="ARBA00023133"/>
    </source>
</evidence>
<comment type="pathway">
    <text evidence="10">Porphyrin-containing compound metabolism; heme A biosynthesis; heme A from heme O: step 1/1.</text>
</comment>
<evidence type="ECO:0000256" key="2">
    <source>
        <dbReference type="ARBA" id="ARBA00004141"/>
    </source>
</evidence>
<evidence type="ECO:0008006" key="15">
    <source>
        <dbReference type="Google" id="ProtNLM"/>
    </source>
</evidence>
<keyword evidence="7" id="KW-0408">Iron</keyword>
<comment type="caution">
    <text evidence="13">The sequence shown here is derived from an EMBL/GenBank/DDBJ whole genome shotgun (WGS) entry which is preliminary data.</text>
</comment>
<feature type="transmembrane region" description="Helical" evidence="12">
    <location>
        <begin position="226"/>
        <end position="244"/>
    </location>
</feature>
<comment type="subcellular location">
    <subcellularLocation>
        <location evidence="2">Membrane</location>
        <topology evidence="2">Multi-pass membrane protein</topology>
    </subcellularLocation>
</comment>
<dbReference type="GO" id="GO:0005743">
    <property type="term" value="C:mitochondrial inner membrane"/>
    <property type="evidence" value="ECO:0007669"/>
    <property type="project" value="TreeGrafter"/>
</dbReference>
<sequence>MFFKKTFCHFQGSSKSKIILNSRGLFNSKPNNKYHQHHLNYYLKRVPTRFCSSGYNSLFGYYSLFGSIKFRNLNSPSLSNRLNNKLYNSLNNNNYNNNVNKNLNNELFNNGLLNNNNHYHYHNNVKYVISQERKNYTKPIVGYWLLGISGLIFGIVVLGGLTRLTESGLSIVEWKPITGIIPPMNSSQWEEEFKKYQQFPEYKLQNYDMTLSDFKYIYFMEWAHRMWGRMIGIGFILPATYFGIRGYMTRSVTKKVIGLAGLLGFQGVLGWYMVKSGLDEKLISTPNSVARVSHYRLVAHLGSAFLLYAGMFLTGLQIIRDAKIINGTFPMDVAKILANPALKRFRLFSIGTAALVFLTSMSGALVAGLDAGLIYNEFPYMGQNIIPPKSELFSGDDINNLWRNFFDNPTTVQFDHRVLATTTLTVITALWLYSRRFNLPPKVRLLINSVLGVGCLQVTLGISTLIYMVPIPLALAHQAGSLTLLTTVLHLVHAMRKVPIKL</sequence>
<evidence type="ECO:0000256" key="4">
    <source>
        <dbReference type="ARBA" id="ARBA00022723"/>
    </source>
</evidence>
<evidence type="ECO:0000256" key="12">
    <source>
        <dbReference type="SAM" id="Phobius"/>
    </source>
</evidence>
<evidence type="ECO:0000256" key="5">
    <source>
        <dbReference type="ARBA" id="ARBA00022989"/>
    </source>
</evidence>
<organism evidence="13 14">
    <name type="scientific">Diversispora epigaea</name>
    <dbReference type="NCBI Taxonomy" id="1348612"/>
    <lineage>
        <taxon>Eukaryota</taxon>
        <taxon>Fungi</taxon>
        <taxon>Fungi incertae sedis</taxon>
        <taxon>Mucoromycota</taxon>
        <taxon>Glomeromycotina</taxon>
        <taxon>Glomeromycetes</taxon>
        <taxon>Diversisporales</taxon>
        <taxon>Diversisporaceae</taxon>
        <taxon>Diversispora</taxon>
    </lineage>
</organism>
<comment type="cofactor">
    <cofactor evidence="1">
        <name>heme b</name>
        <dbReference type="ChEBI" id="CHEBI:60344"/>
    </cofactor>
</comment>
<keyword evidence="3 12" id="KW-0812">Transmembrane</keyword>
<feature type="transmembrane region" description="Helical" evidence="12">
    <location>
        <begin position="256"/>
        <end position="274"/>
    </location>
</feature>
<reference evidence="13 14" key="1">
    <citation type="submission" date="2018-08" db="EMBL/GenBank/DDBJ databases">
        <title>Genome and evolution of the arbuscular mycorrhizal fungus Diversispora epigaea (formerly Glomus versiforme) and its bacterial endosymbionts.</title>
        <authorList>
            <person name="Sun X."/>
            <person name="Fei Z."/>
            <person name="Harrison M."/>
        </authorList>
    </citation>
    <scope>NUCLEOTIDE SEQUENCE [LARGE SCALE GENOMIC DNA]</scope>
    <source>
        <strain evidence="13 14">IT104</strain>
    </source>
</reference>
<evidence type="ECO:0000256" key="7">
    <source>
        <dbReference type="ARBA" id="ARBA00023004"/>
    </source>
</evidence>
<name>A0A397ICC2_9GLOM</name>
<proteinExistence type="inferred from homology"/>
<evidence type="ECO:0000256" key="6">
    <source>
        <dbReference type="ARBA" id="ARBA00023002"/>
    </source>
</evidence>
<dbReference type="Pfam" id="PF02628">
    <property type="entry name" value="COX15-CtaA"/>
    <property type="match status" value="1"/>
</dbReference>
<dbReference type="GO" id="GO:0016653">
    <property type="term" value="F:oxidoreductase activity, acting on NAD(P)H, heme protein as acceptor"/>
    <property type="evidence" value="ECO:0007669"/>
    <property type="project" value="TreeGrafter"/>
</dbReference>
<dbReference type="Proteomes" id="UP000266861">
    <property type="component" value="Unassembled WGS sequence"/>
</dbReference>
<dbReference type="AlphaFoldDB" id="A0A397ICC2"/>
<keyword evidence="6" id="KW-0560">Oxidoreductase</keyword>
<feature type="transmembrane region" description="Helical" evidence="12">
    <location>
        <begin position="140"/>
        <end position="161"/>
    </location>
</feature>
<dbReference type="GO" id="GO:0120547">
    <property type="term" value="F:heme A synthase activity"/>
    <property type="evidence" value="ECO:0007669"/>
    <property type="project" value="UniProtKB-EC"/>
</dbReference>
<evidence type="ECO:0000256" key="3">
    <source>
        <dbReference type="ARBA" id="ARBA00022692"/>
    </source>
</evidence>
<dbReference type="EMBL" id="PQFF01000248">
    <property type="protein sequence ID" value="RHZ70460.1"/>
    <property type="molecule type" value="Genomic_DNA"/>
</dbReference>
<evidence type="ECO:0000313" key="13">
    <source>
        <dbReference type="EMBL" id="RHZ70460.1"/>
    </source>
</evidence>
<protein>
    <recommendedName>
        <fullName evidence="15">Cytochrome c oxidase assembly protein COX15</fullName>
    </recommendedName>
</protein>
<keyword evidence="14" id="KW-1185">Reference proteome</keyword>
<dbReference type="GO" id="GO:0046872">
    <property type="term" value="F:metal ion binding"/>
    <property type="evidence" value="ECO:0007669"/>
    <property type="project" value="UniProtKB-KW"/>
</dbReference>
<dbReference type="STRING" id="1348612.A0A397ICC2"/>
<dbReference type="InterPro" id="IPR023754">
    <property type="entry name" value="HemeA_Synthase_type2"/>
</dbReference>
<dbReference type="OrthoDB" id="1726137at2759"/>
<evidence type="ECO:0000313" key="14">
    <source>
        <dbReference type="Proteomes" id="UP000266861"/>
    </source>
</evidence>
<dbReference type="HAMAP" id="MF_01665">
    <property type="entry name" value="HemeA_synth_type2"/>
    <property type="match status" value="1"/>
</dbReference>
<dbReference type="GO" id="GO:0006784">
    <property type="term" value="P:heme A biosynthetic process"/>
    <property type="evidence" value="ECO:0007669"/>
    <property type="project" value="InterPro"/>
</dbReference>
<feature type="transmembrane region" description="Helical" evidence="12">
    <location>
        <begin position="475"/>
        <end position="492"/>
    </location>
</feature>
<dbReference type="InterPro" id="IPR003780">
    <property type="entry name" value="COX15/CtaA_fam"/>
</dbReference>
<feature type="transmembrane region" description="Helical" evidence="12">
    <location>
        <begin position="445"/>
        <end position="469"/>
    </location>
</feature>
<comment type="catalytic activity">
    <reaction evidence="11">
        <text>Fe(II)-heme o + 2 A + H2O = Fe(II)-heme a + 2 AH2</text>
        <dbReference type="Rhea" id="RHEA:63388"/>
        <dbReference type="ChEBI" id="CHEBI:13193"/>
        <dbReference type="ChEBI" id="CHEBI:15377"/>
        <dbReference type="ChEBI" id="CHEBI:17499"/>
        <dbReference type="ChEBI" id="CHEBI:60530"/>
        <dbReference type="ChEBI" id="CHEBI:61715"/>
        <dbReference type="EC" id="1.17.99.9"/>
    </reaction>
    <physiologicalReaction direction="left-to-right" evidence="11">
        <dbReference type="Rhea" id="RHEA:63389"/>
    </physiologicalReaction>
</comment>
<dbReference type="PANTHER" id="PTHR23289">
    <property type="entry name" value="CYTOCHROME C OXIDASE ASSEMBLY PROTEIN COX15"/>
    <property type="match status" value="1"/>
</dbReference>
<feature type="transmembrane region" description="Helical" evidence="12">
    <location>
        <begin position="345"/>
        <end position="369"/>
    </location>
</feature>
<evidence type="ECO:0000256" key="10">
    <source>
        <dbReference type="ARBA" id="ARBA00044501"/>
    </source>
</evidence>
<evidence type="ECO:0000256" key="9">
    <source>
        <dbReference type="ARBA" id="ARBA00023136"/>
    </source>
</evidence>
<keyword evidence="5 12" id="KW-1133">Transmembrane helix</keyword>
<feature type="transmembrane region" description="Helical" evidence="12">
    <location>
        <begin position="294"/>
        <end position="316"/>
    </location>
</feature>
<evidence type="ECO:0000256" key="11">
    <source>
        <dbReference type="ARBA" id="ARBA00048044"/>
    </source>
</evidence>